<proteinExistence type="predicted"/>
<comment type="caution">
    <text evidence="4">The sequence shown here is derived from an EMBL/GenBank/DDBJ whole genome shotgun (WGS) entry which is preliminary data.</text>
</comment>
<name>A0ABQ6XYM8_STRFR</name>
<dbReference type="Proteomes" id="UP000731519">
    <property type="component" value="Unassembled WGS sequence"/>
</dbReference>
<evidence type="ECO:0000313" key="4">
    <source>
        <dbReference type="EMBL" id="KAF0650794.1"/>
    </source>
</evidence>
<keyword evidence="5" id="KW-1185">Reference proteome</keyword>
<organism evidence="4 5">
    <name type="scientific">Streptomyces fradiae ATCC 10745 = DSM 40063</name>
    <dbReference type="NCBI Taxonomy" id="1319510"/>
    <lineage>
        <taxon>Bacteria</taxon>
        <taxon>Bacillati</taxon>
        <taxon>Actinomycetota</taxon>
        <taxon>Actinomycetes</taxon>
        <taxon>Kitasatosporales</taxon>
        <taxon>Streptomycetaceae</taxon>
        <taxon>Streptomyces</taxon>
    </lineage>
</organism>
<sequence>MDVDEQTAGAVGDEAARLIGGRAPQLLRAAERARLGGRTRRALALLAAAHGTAGDDDALRARAQLLRGLILLGDGPVADAHQTLLLAAEAFGPHDVGGAEQALAAAAEAAWAAGDLTAYLQTLERPAGGPGGRPAGLFERGAVGTPPLPSGRAAGTGAREPGAAAGGGAGFADAADAADGDVVGQGAVGAGAVGPGAVSPGAAEPEAVSAGALGPGALGPGAVSPGAVEPEAVSAGALGPGALGPGAVSPGAMGPGAMGPGAMGPGAMGPGAVSPDVAAAPWGAFRAGMRHVVLTDFARAAREMGPLLAAAARTQRPDTLLYAGRAALVLGDLTAARRLLGRALAAAGAQGGPTARILEYLAYAELRAGLHHQARAHAEEGLRAARRLGQRNLGAQHHALLALVCSLVGADSATEHHAEAALSVARPHGLLQVSTLAEWARARADLGQGRAGQAAVRLGPLLRPGPRRGHFGLWMLAVPCLVEATVLAGLDEDVTGMVDLYAEWAALGADPQARAQLTRLRALTAREEDCDALYRRALEEHEAADGQFEHARTFLSYGMWLRRRRRPLEARHQLRAALVGFERCGALLWERRTQSELRAAGESALDEDADALGRLTPQQQRVAALVASGATNREVATRLSLSPRTVDHHLRNVFSRLGVRSRVELALLMNGDRTERTAAGGDRA</sequence>
<evidence type="ECO:0000256" key="2">
    <source>
        <dbReference type="SAM" id="MobiDB-lite"/>
    </source>
</evidence>
<feature type="compositionally biased region" description="Low complexity" evidence="2">
    <location>
        <begin position="153"/>
        <end position="163"/>
    </location>
</feature>
<dbReference type="PANTHER" id="PTHR43214">
    <property type="entry name" value="TWO-COMPONENT RESPONSE REGULATOR"/>
    <property type="match status" value="1"/>
</dbReference>
<accession>A0ABQ6XYM8</accession>
<evidence type="ECO:0000313" key="5">
    <source>
        <dbReference type="Proteomes" id="UP000731519"/>
    </source>
</evidence>
<dbReference type="InterPro" id="IPR039420">
    <property type="entry name" value="WalR-like"/>
</dbReference>
<dbReference type="CDD" id="cd06170">
    <property type="entry name" value="LuxR_C_like"/>
    <property type="match status" value="1"/>
</dbReference>
<evidence type="ECO:0000256" key="1">
    <source>
        <dbReference type="ARBA" id="ARBA00023125"/>
    </source>
</evidence>
<protein>
    <recommendedName>
        <fullName evidence="3">HTH luxR-type domain-containing protein</fullName>
    </recommendedName>
</protein>
<dbReference type="PROSITE" id="PS50043">
    <property type="entry name" value="HTH_LUXR_2"/>
    <property type="match status" value="1"/>
</dbReference>
<dbReference type="SUPFAM" id="SSF46894">
    <property type="entry name" value="C-terminal effector domain of the bipartite response regulators"/>
    <property type="match status" value="1"/>
</dbReference>
<feature type="domain" description="HTH luxR-type" evidence="3">
    <location>
        <begin position="608"/>
        <end position="673"/>
    </location>
</feature>
<dbReference type="Gene3D" id="1.10.10.10">
    <property type="entry name" value="Winged helix-like DNA-binding domain superfamily/Winged helix DNA-binding domain"/>
    <property type="match status" value="1"/>
</dbReference>
<dbReference type="PANTHER" id="PTHR43214:SF42">
    <property type="entry name" value="TRANSCRIPTIONAL REGULATORY PROTEIN DESR"/>
    <property type="match status" value="1"/>
</dbReference>
<dbReference type="InterPro" id="IPR016032">
    <property type="entry name" value="Sig_transdc_resp-reg_C-effctor"/>
</dbReference>
<reference evidence="4 5" key="1">
    <citation type="submission" date="2013-05" db="EMBL/GenBank/DDBJ databases">
        <title>Genome Sequence of Streptomyces fradiae.</title>
        <authorList>
            <person name="Kirby R."/>
        </authorList>
    </citation>
    <scope>NUCLEOTIDE SEQUENCE [LARGE SCALE GENOMIC DNA]</scope>
    <source>
        <strain evidence="4 5">ATCC 10745</strain>
    </source>
</reference>
<dbReference type="InterPro" id="IPR036388">
    <property type="entry name" value="WH-like_DNA-bd_sf"/>
</dbReference>
<dbReference type="PRINTS" id="PR00038">
    <property type="entry name" value="HTHLUXR"/>
</dbReference>
<evidence type="ECO:0000259" key="3">
    <source>
        <dbReference type="PROSITE" id="PS50043"/>
    </source>
</evidence>
<dbReference type="Pfam" id="PF00196">
    <property type="entry name" value="GerE"/>
    <property type="match status" value="1"/>
</dbReference>
<feature type="region of interest" description="Disordered" evidence="2">
    <location>
        <begin position="127"/>
        <end position="167"/>
    </location>
</feature>
<gene>
    <name evidence="4" type="ORF">K701_05295</name>
</gene>
<dbReference type="PROSITE" id="PS00622">
    <property type="entry name" value="HTH_LUXR_1"/>
    <property type="match status" value="1"/>
</dbReference>
<dbReference type="EMBL" id="ASYR01000006">
    <property type="protein sequence ID" value="KAF0650794.1"/>
    <property type="molecule type" value="Genomic_DNA"/>
</dbReference>
<keyword evidence="1" id="KW-0238">DNA-binding</keyword>
<dbReference type="InterPro" id="IPR000792">
    <property type="entry name" value="Tscrpt_reg_LuxR_C"/>
</dbReference>
<dbReference type="SMART" id="SM00421">
    <property type="entry name" value="HTH_LUXR"/>
    <property type="match status" value="1"/>
</dbReference>